<name>A0AAV2CXK3_9ROSI</name>
<evidence type="ECO:0000313" key="1">
    <source>
        <dbReference type="EMBL" id="CAL1361252.1"/>
    </source>
</evidence>
<dbReference type="AlphaFoldDB" id="A0AAV2CXK3"/>
<keyword evidence="2" id="KW-1185">Reference proteome</keyword>
<dbReference type="Proteomes" id="UP001497516">
    <property type="component" value="Chromosome 10"/>
</dbReference>
<protein>
    <submittedName>
        <fullName evidence="1">Uncharacterized protein</fullName>
    </submittedName>
</protein>
<sequence>MKRPIYLPPWDLLMLSVHYIQKGHLPNTLPRLPHCRIPLSVEPCPLPHALPLIPTRLPPRHFRIPTRRQLLIVSLDCVNSPGARLIHAAPSVELLERSINDKFSFNFAW</sequence>
<evidence type="ECO:0000313" key="2">
    <source>
        <dbReference type="Proteomes" id="UP001497516"/>
    </source>
</evidence>
<reference evidence="1 2" key="1">
    <citation type="submission" date="2024-04" db="EMBL/GenBank/DDBJ databases">
        <authorList>
            <person name="Fracassetti M."/>
        </authorList>
    </citation>
    <scope>NUCLEOTIDE SEQUENCE [LARGE SCALE GENOMIC DNA]</scope>
</reference>
<accession>A0AAV2CXK3</accession>
<organism evidence="1 2">
    <name type="scientific">Linum trigynum</name>
    <dbReference type="NCBI Taxonomy" id="586398"/>
    <lineage>
        <taxon>Eukaryota</taxon>
        <taxon>Viridiplantae</taxon>
        <taxon>Streptophyta</taxon>
        <taxon>Embryophyta</taxon>
        <taxon>Tracheophyta</taxon>
        <taxon>Spermatophyta</taxon>
        <taxon>Magnoliopsida</taxon>
        <taxon>eudicotyledons</taxon>
        <taxon>Gunneridae</taxon>
        <taxon>Pentapetalae</taxon>
        <taxon>rosids</taxon>
        <taxon>fabids</taxon>
        <taxon>Malpighiales</taxon>
        <taxon>Linaceae</taxon>
        <taxon>Linum</taxon>
    </lineage>
</organism>
<dbReference type="EMBL" id="OZ034814">
    <property type="protein sequence ID" value="CAL1361252.1"/>
    <property type="molecule type" value="Genomic_DNA"/>
</dbReference>
<proteinExistence type="predicted"/>
<gene>
    <name evidence="1" type="ORF">LTRI10_LOCUS8636</name>
</gene>